<keyword evidence="1 4" id="KW-0732">Signal</keyword>
<evidence type="ECO:0000313" key="7">
    <source>
        <dbReference type="EMBL" id="MBH9578357.1"/>
    </source>
</evidence>
<dbReference type="Proteomes" id="UP000613266">
    <property type="component" value="Unassembled WGS sequence"/>
</dbReference>
<evidence type="ECO:0000256" key="3">
    <source>
        <dbReference type="ARBA" id="ARBA00023237"/>
    </source>
</evidence>
<evidence type="ECO:0000313" key="8">
    <source>
        <dbReference type="Proteomes" id="UP000613266"/>
    </source>
</evidence>
<protein>
    <recommendedName>
        <fullName evidence="4">Outer membrane protein assembly factor BamE</fullName>
    </recommendedName>
</protein>
<name>A0A931NF32_9BURK</name>
<feature type="region of interest" description="Disordered" evidence="5">
    <location>
        <begin position="135"/>
        <end position="179"/>
    </location>
</feature>
<dbReference type="GO" id="GO:0043165">
    <property type="term" value="P:Gram-negative-bacterium-type cell outer membrane assembly"/>
    <property type="evidence" value="ECO:0007669"/>
    <property type="project" value="UniProtKB-UniRule"/>
</dbReference>
<evidence type="ECO:0000259" key="6">
    <source>
        <dbReference type="Pfam" id="PF04355"/>
    </source>
</evidence>
<dbReference type="GO" id="GO:1990063">
    <property type="term" value="C:Bam protein complex"/>
    <property type="evidence" value="ECO:0007669"/>
    <property type="project" value="TreeGrafter"/>
</dbReference>
<keyword evidence="4" id="KW-0449">Lipoprotein</keyword>
<dbReference type="PANTHER" id="PTHR37482">
    <property type="entry name" value="OUTER MEMBRANE PROTEIN ASSEMBLY FACTOR BAME"/>
    <property type="match status" value="1"/>
</dbReference>
<dbReference type="GO" id="GO:0051205">
    <property type="term" value="P:protein insertion into membrane"/>
    <property type="evidence" value="ECO:0007669"/>
    <property type="project" value="UniProtKB-UniRule"/>
</dbReference>
<dbReference type="HAMAP" id="MF_00925">
    <property type="entry name" value="OM_assembly_BamE"/>
    <property type="match status" value="1"/>
</dbReference>
<gene>
    <name evidence="4" type="primary">bamE</name>
    <name evidence="7" type="ORF">I7X39_15810</name>
</gene>
<dbReference type="AlphaFoldDB" id="A0A931NF32"/>
<comment type="caution">
    <text evidence="7">The sequence shown here is derived from an EMBL/GenBank/DDBJ whole genome shotgun (WGS) entry which is preliminary data.</text>
</comment>
<dbReference type="GO" id="GO:0030674">
    <property type="term" value="F:protein-macromolecule adaptor activity"/>
    <property type="evidence" value="ECO:0007669"/>
    <property type="project" value="TreeGrafter"/>
</dbReference>
<comment type="subunit">
    <text evidence="4">Part of the Bam complex.</text>
</comment>
<keyword evidence="8" id="KW-1185">Reference proteome</keyword>
<evidence type="ECO:0000256" key="1">
    <source>
        <dbReference type="ARBA" id="ARBA00022729"/>
    </source>
</evidence>
<dbReference type="PROSITE" id="PS51257">
    <property type="entry name" value="PROKAR_LIPOPROTEIN"/>
    <property type="match status" value="1"/>
</dbReference>
<keyword evidence="2 4" id="KW-0472">Membrane</keyword>
<organism evidence="7 8">
    <name type="scientific">Inhella proteolytica</name>
    <dbReference type="NCBI Taxonomy" id="2795029"/>
    <lineage>
        <taxon>Bacteria</taxon>
        <taxon>Pseudomonadati</taxon>
        <taxon>Pseudomonadota</taxon>
        <taxon>Betaproteobacteria</taxon>
        <taxon>Burkholderiales</taxon>
        <taxon>Sphaerotilaceae</taxon>
        <taxon>Inhella</taxon>
    </lineage>
</organism>
<keyword evidence="4" id="KW-0564">Palmitate</keyword>
<dbReference type="InterPro" id="IPR037873">
    <property type="entry name" value="BamE-like"/>
</dbReference>
<comment type="similarity">
    <text evidence="4">Belongs to the BamE family.</text>
</comment>
<keyword evidence="3 4" id="KW-0998">Cell outer membrane</keyword>
<dbReference type="EMBL" id="JAEDAK010000011">
    <property type="protein sequence ID" value="MBH9578357.1"/>
    <property type="molecule type" value="Genomic_DNA"/>
</dbReference>
<evidence type="ECO:0000256" key="2">
    <source>
        <dbReference type="ARBA" id="ARBA00023136"/>
    </source>
</evidence>
<evidence type="ECO:0000256" key="4">
    <source>
        <dbReference type="HAMAP-Rule" id="MF_00925"/>
    </source>
</evidence>
<dbReference type="PANTHER" id="PTHR37482:SF1">
    <property type="entry name" value="OUTER MEMBRANE PROTEIN ASSEMBLY FACTOR BAME"/>
    <property type="match status" value="1"/>
</dbReference>
<feature type="domain" description="Outer membrane protein assembly factor BamE" evidence="6">
    <location>
        <begin position="47"/>
        <end position="115"/>
    </location>
</feature>
<reference evidence="7" key="1">
    <citation type="submission" date="2020-12" db="EMBL/GenBank/DDBJ databases">
        <title>The genome sequence of Inhella sp. 1Y17.</title>
        <authorList>
            <person name="Liu Y."/>
        </authorList>
    </citation>
    <scope>NUCLEOTIDE SEQUENCE</scope>
    <source>
        <strain evidence="7">1Y17</strain>
    </source>
</reference>
<dbReference type="Pfam" id="PF04355">
    <property type="entry name" value="BamE"/>
    <property type="match status" value="1"/>
</dbReference>
<accession>A0A931NF32</accession>
<sequence length="179" mass="19549">MPVSFRLLRPTLGLAALAGLSACSSWVGHDDRFMAVVPLYRVEIVQGNVVTKEAAEKVKPGMSRDQVRDLLGSPMLTDAFHADRWDYVFTIRRQGAAPQARRLVALFEGDKLKSFEVPGDLPTEKEFVASINTFKPKGNAPKLELNEAERSALPKPVRPAPPSAETGGPTRAFPPLEKG</sequence>
<dbReference type="Gene3D" id="3.30.1450.10">
    <property type="match status" value="1"/>
</dbReference>
<dbReference type="InterPro" id="IPR026592">
    <property type="entry name" value="BamE"/>
</dbReference>
<comment type="function">
    <text evidence="4">Part of the outer membrane protein assembly complex, which is involved in assembly and insertion of beta-barrel proteins into the outer membrane.</text>
</comment>
<proteinExistence type="inferred from homology"/>
<dbReference type="InterPro" id="IPR007450">
    <property type="entry name" value="BamE_dom"/>
</dbReference>
<comment type="subcellular location">
    <subcellularLocation>
        <location evidence="4">Cell outer membrane</location>
        <topology evidence="4">Lipid-anchor</topology>
    </subcellularLocation>
</comment>
<dbReference type="RefSeq" id="WP_198112127.1">
    <property type="nucleotide sequence ID" value="NZ_JAEDAK010000011.1"/>
</dbReference>
<evidence type="ECO:0000256" key="5">
    <source>
        <dbReference type="SAM" id="MobiDB-lite"/>
    </source>
</evidence>